<dbReference type="InterPro" id="IPR013785">
    <property type="entry name" value="Aldolase_TIM"/>
</dbReference>
<sequence>MEQTVVRIRTLEIGSGMPKICVPVVGKTEKEILEGAERAKAAKPDLVEFRVDWYEKAADSKKVVALLEKLRKCLGELPVLFTFRSSREGGEAALSDGAYQSLNEAAIASGFVDCVDVELFSGDAVVKAVVAAAHSNNVKVIASNHDFEKTPAAEELLARLQKMEALGADIPKIAVMPQSSKDVLTLLTVTESWRETGKTPVITMSMAGEGLISRLCGEIFGSAVTFGAAGKSSAPGQIDAEELRRILEIIHQNSNRQ</sequence>
<dbReference type="Gene3D" id="3.20.20.70">
    <property type="entry name" value="Aldolase class I"/>
    <property type="match status" value="1"/>
</dbReference>
<feature type="binding site" evidence="5">
    <location>
        <position position="84"/>
    </location>
    <ligand>
        <name>3-dehydroquinate</name>
        <dbReference type="ChEBI" id="CHEBI:32364"/>
    </ligand>
</feature>
<dbReference type="PANTHER" id="PTHR43699">
    <property type="entry name" value="3-DEHYDROQUINATE DEHYDRATASE"/>
    <property type="match status" value="1"/>
</dbReference>
<keyword evidence="3 5" id="KW-0456">Lyase</keyword>
<keyword evidence="2 5" id="KW-0057">Aromatic amino acid biosynthesis</keyword>
<dbReference type="GO" id="GO:0003855">
    <property type="term" value="F:3-dehydroquinate dehydratase activity"/>
    <property type="evidence" value="ECO:0007669"/>
    <property type="project" value="UniProtKB-UniRule"/>
</dbReference>
<evidence type="ECO:0000256" key="2">
    <source>
        <dbReference type="ARBA" id="ARBA00023141"/>
    </source>
</evidence>
<dbReference type="HAMAP" id="MF_00214">
    <property type="entry name" value="AroD"/>
    <property type="match status" value="1"/>
</dbReference>
<evidence type="ECO:0000256" key="1">
    <source>
        <dbReference type="ARBA" id="ARBA00001864"/>
    </source>
</evidence>
<evidence type="ECO:0000313" key="7">
    <source>
        <dbReference type="Proteomes" id="UP001198893"/>
    </source>
</evidence>
<evidence type="ECO:0000256" key="4">
    <source>
        <dbReference type="ARBA" id="ARBA00023270"/>
    </source>
</evidence>
<dbReference type="GO" id="GO:0046279">
    <property type="term" value="P:3,4-dihydroxybenzoate biosynthetic process"/>
    <property type="evidence" value="ECO:0007669"/>
    <property type="project" value="TreeGrafter"/>
</dbReference>
<dbReference type="AlphaFoldDB" id="A0AAW4WMT6"/>
<comment type="pathway">
    <text evidence="5">Metabolic intermediate biosynthesis; chorismate biosynthesis; chorismate from D-erythrose 4-phosphate and phosphoenolpyruvate: step 3/7.</text>
</comment>
<dbReference type="PROSITE" id="PS01028">
    <property type="entry name" value="DEHYDROQUINASE_I"/>
    <property type="match status" value="1"/>
</dbReference>
<dbReference type="GO" id="GO:0009423">
    <property type="term" value="P:chorismate biosynthetic process"/>
    <property type="evidence" value="ECO:0007669"/>
    <property type="project" value="UniProtKB-UniRule"/>
</dbReference>
<dbReference type="EMBL" id="JAJEQW010000021">
    <property type="protein sequence ID" value="MCC2243420.1"/>
    <property type="molecule type" value="Genomic_DNA"/>
</dbReference>
<evidence type="ECO:0000256" key="3">
    <source>
        <dbReference type="ARBA" id="ARBA00023239"/>
    </source>
</evidence>
<accession>A0AAW4WMT6</accession>
<comment type="caution">
    <text evidence="6">The sequence shown here is derived from an EMBL/GenBank/DDBJ whole genome shotgun (WGS) entry which is preliminary data.</text>
</comment>
<keyword evidence="5" id="KW-0028">Amino-acid biosynthesis</keyword>
<dbReference type="PANTHER" id="PTHR43699:SF1">
    <property type="entry name" value="3-DEHYDROQUINATE DEHYDRATASE"/>
    <property type="match status" value="1"/>
</dbReference>
<keyword evidence="4 5" id="KW-0704">Schiff base</keyword>
<evidence type="ECO:0000313" key="6">
    <source>
        <dbReference type="EMBL" id="MCC2243420.1"/>
    </source>
</evidence>
<feature type="binding site" evidence="5">
    <location>
        <position position="237"/>
    </location>
    <ligand>
        <name>3-dehydroquinate</name>
        <dbReference type="ChEBI" id="CHEBI:32364"/>
    </ligand>
</feature>
<dbReference type="InterPro" id="IPR018508">
    <property type="entry name" value="3-dehydroquinate_DH_AS"/>
</dbReference>
<dbReference type="InterPro" id="IPR001381">
    <property type="entry name" value="DHquinase_I"/>
</dbReference>
<gene>
    <name evidence="5 6" type="primary">aroD</name>
    <name evidence="6" type="ORF">LKD47_14150</name>
</gene>
<evidence type="ECO:0000256" key="5">
    <source>
        <dbReference type="HAMAP-Rule" id="MF_00214"/>
    </source>
</evidence>
<reference evidence="6" key="1">
    <citation type="submission" date="2021-10" db="EMBL/GenBank/DDBJ databases">
        <title>Anaerobic single-cell dispensing facilitates the cultivation of human gut bacteria.</title>
        <authorList>
            <person name="Afrizal A."/>
        </authorList>
    </citation>
    <scope>NUCLEOTIDE SEQUENCE</scope>
    <source>
        <strain evidence="6">CLA-AA-H204</strain>
    </source>
</reference>
<comment type="catalytic activity">
    <reaction evidence="1 5">
        <text>3-dehydroquinate = 3-dehydroshikimate + H2O</text>
        <dbReference type="Rhea" id="RHEA:21096"/>
        <dbReference type="ChEBI" id="CHEBI:15377"/>
        <dbReference type="ChEBI" id="CHEBI:16630"/>
        <dbReference type="ChEBI" id="CHEBI:32364"/>
        <dbReference type="EC" id="4.2.1.10"/>
    </reaction>
</comment>
<dbReference type="GO" id="GO:0009073">
    <property type="term" value="P:aromatic amino acid family biosynthetic process"/>
    <property type="evidence" value="ECO:0007669"/>
    <property type="project" value="UniProtKB-KW"/>
</dbReference>
<feature type="binding site" evidence="5">
    <location>
        <begin position="48"/>
        <end position="50"/>
    </location>
    <ligand>
        <name>3-dehydroquinate</name>
        <dbReference type="ChEBI" id="CHEBI:32364"/>
    </ligand>
</feature>
<dbReference type="RefSeq" id="WP_227710827.1">
    <property type="nucleotide sequence ID" value="NZ_JAJEQW010000021.1"/>
</dbReference>
<protein>
    <recommendedName>
        <fullName evidence="5">3-dehydroquinate dehydratase</fullName>
        <shortName evidence="5">3-dehydroquinase</shortName>
        <ecNumber evidence="5">4.2.1.10</ecNumber>
    </recommendedName>
    <alternativeName>
        <fullName evidence="5">Type I DHQase</fullName>
    </alternativeName>
    <alternativeName>
        <fullName evidence="5">Type I dehydroquinase</fullName>
        <shortName evidence="5">DHQ1</shortName>
    </alternativeName>
</protein>
<dbReference type="NCBIfam" id="TIGR01093">
    <property type="entry name" value="aroD"/>
    <property type="match status" value="1"/>
</dbReference>
<dbReference type="CDD" id="cd00502">
    <property type="entry name" value="DHQase_I"/>
    <property type="match status" value="1"/>
</dbReference>
<feature type="binding site" evidence="5">
    <location>
        <position position="233"/>
    </location>
    <ligand>
        <name>3-dehydroquinate</name>
        <dbReference type="ChEBI" id="CHEBI:32364"/>
    </ligand>
</feature>
<dbReference type="SUPFAM" id="SSF51569">
    <property type="entry name" value="Aldolase"/>
    <property type="match status" value="1"/>
</dbReference>
<organism evidence="6 7">
    <name type="scientific">Roseburia amylophila</name>
    <dbReference type="NCBI Taxonomy" id="2981794"/>
    <lineage>
        <taxon>Bacteria</taxon>
        <taxon>Bacillati</taxon>
        <taxon>Bacillota</taxon>
        <taxon>Clostridia</taxon>
        <taxon>Lachnospirales</taxon>
        <taxon>Lachnospiraceae</taxon>
        <taxon>Roseburia</taxon>
    </lineage>
</organism>
<comment type="subunit">
    <text evidence="5">Homodimer.</text>
</comment>
<dbReference type="FunFam" id="3.20.20.70:FF:000047">
    <property type="entry name" value="3-dehydroquinate dehydratase"/>
    <property type="match status" value="1"/>
</dbReference>
<feature type="active site" description="Schiff-base intermediate with substrate" evidence="5">
    <location>
        <position position="172"/>
    </location>
</feature>
<dbReference type="Proteomes" id="UP001198893">
    <property type="component" value="Unassembled WGS sequence"/>
</dbReference>
<dbReference type="GO" id="GO:0008652">
    <property type="term" value="P:amino acid biosynthetic process"/>
    <property type="evidence" value="ECO:0007669"/>
    <property type="project" value="UniProtKB-KW"/>
</dbReference>
<dbReference type="Pfam" id="PF01487">
    <property type="entry name" value="DHquinase_I"/>
    <property type="match status" value="1"/>
</dbReference>
<feature type="binding site" evidence="5">
    <location>
        <position position="214"/>
    </location>
    <ligand>
        <name>3-dehydroquinate</name>
        <dbReference type="ChEBI" id="CHEBI:32364"/>
    </ligand>
</feature>
<dbReference type="InterPro" id="IPR050146">
    <property type="entry name" value="Type-I_3-dehydroquinase"/>
</dbReference>
<comment type="caution">
    <text evidence="5">Lacks conserved residue(s) required for the propagation of feature annotation.</text>
</comment>
<comment type="similarity">
    <text evidence="5">Belongs to the type-I 3-dehydroquinase family.</text>
</comment>
<proteinExistence type="inferred from homology"/>
<comment type="function">
    <text evidence="5">Involved in the third step of the chorismate pathway, which leads to the biosynthesis of aromatic amino acids. Catalyzes the cis-dehydration of 3-dehydroquinate (DHQ) and introduces the first double bond of the aromatic ring to yield 3-dehydroshikimate.</text>
</comment>
<name>A0AAW4WMT6_9FIRM</name>
<dbReference type="EC" id="4.2.1.10" evidence="5"/>
<feature type="active site" description="Proton donor/acceptor" evidence="5">
    <location>
        <position position="145"/>
    </location>
</feature>